<dbReference type="Gene3D" id="1.10.630.10">
    <property type="entry name" value="Cytochrome P450"/>
    <property type="match status" value="1"/>
</dbReference>
<evidence type="ECO:0000256" key="3">
    <source>
        <dbReference type="ARBA" id="ARBA00022617"/>
    </source>
</evidence>
<keyword evidence="7 12" id="KW-0560">Oxidoreductase</keyword>
<keyword evidence="4" id="KW-0812">Transmembrane</keyword>
<evidence type="ECO:0000313" key="14">
    <source>
        <dbReference type="Proteomes" id="UP000325081"/>
    </source>
</evidence>
<dbReference type="InterPro" id="IPR036396">
    <property type="entry name" value="Cyt_P450_sf"/>
</dbReference>
<dbReference type="AlphaFoldDB" id="A0A5A7QD57"/>
<dbReference type="GO" id="GO:0005506">
    <property type="term" value="F:iron ion binding"/>
    <property type="evidence" value="ECO:0007669"/>
    <property type="project" value="InterPro"/>
</dbReference>
<keyword evidence="8 11" id="KW-0408">Iron</keyword>
<evidence type="ECO:0000256" key="5">
    <source>
        <dbReference type="ARBA" id="ARBA00022723"/>
    </source>
</evidence>
<dbReference type="PRINTS" id="PR00463">
    <property type="entry name" value="EP450I"/>
</dbReference>
<keyword evidence="10" id="KW-0472">Membrane</keyword>
<evidence type="ECO:0000256" key="9">
    <source>
        <dbReference type="ARBA" id="ARBA00023033"/>
    </source>
</evidence>
<evidence type="ECO:0000256" key="1">
    <source>
        <dbReference type="ARBA" id="ARBA00004167"/>
    </source>
</evidence>
<dbReference type="Pfam" id="PF00067">
    <property type="entry name" value="p450"/>
    <property type="match status" value="1"/>
</dbReference>
<dbReference type="PANTHER" id="PTHR24282">
    <property type="entry name" value="CYTOCHROME P450 FAMILY MEMBER"/>
    <property type="match status" value="1"/>
</dbReference>
<protein>
    <submittedName>
        <fullName evidence="13">Cytochrome P450</fullName>
    </submittedName>
</protein>
<dbReference type="InterPro" id="IPR017972">
    <property type="entry name" value="Cyt_P450_CS"/>
</dbReference>
<evidence type="ECO:0000256" key="2">
    <source>
        <dbReference type="ARBA" id="ARBA00010617"/>
    </source>
</evidence>
<dbReference type="GO" id="GO:0016705">
    <property type="term" value="F:oxidoreductase activity, acting on paired donors, with incorporation or reduction of molecular oxygen"/>
    <property type="evidence" value="ECO:0007669"/>
    <property type="project" value="InterPro"/>
</dbReference>
<dbReference type="GO" id="GO:0020037">
    <property type="term" value="F:heme binding"/>
    <property type="evidence" value="ECO:0007669"/>
    <property type="project" value="InterPro"/>
</dbReference>
<evidence type="ECO:0000256" key="10">
    <source>
        <dbReference type="ARBA" id="ARBA00023136"/>
    </source>
</evidence>
<accession>A0A5A7QD57</accession>
<keyword evidence="5 11" id="KW-0479">Metal-binding</keyword>
<evidence type="ECO:0000256" key="7">
    <source>
        <dbReference type="ARBA" id="ARBA00023002"/>
    </source>
</evidence>
<dbReference type="InterPro" id="IPR002401">
    <property type="entry name" value="Cyt_P450_E_grp-I"/>
</dbReference>
<evidence type="ECO:0000256" key="6">
    <source>
        <dbReference type="ARBA" id="ARBA00022989"/>
    </source>
</evidence>
<evidence type="ECO:0000313" key="13">
    <source>
        <dbReference type="EMBL" id="GER43225.1"/>
    </source>
</evidence>
<sequence>MVMEMIKAANMLSTLVVGALLVLLFLFLDASILKPRKLRSKLEKQGFKGPSPSPFYGNIPEIKRIIQIQQPLTESSSASQVIFHDWFANVFPHLEKWRNQYGPTFLYSTGNIQILCVMDPEMVKELSLCTSLSLGKPLYLSTERGPLLGKGILSSNGPYWAHQRKIIAPEFYLDKVKGMVNLMAESTLIMLKAWDKKTESGQVKVEITVDEDLRSLSAGIISRACFGSSYKKGEQIFTKLQLLQRIMSRGFIGVPGLRHLPTKHNRDIWKLEREIDDMILEVAKSRTNDDENDKKDLLQLLLDAAESCVGDSNIPADITANKFIVDNCKNIYFAGYETTSISASWCLLMLAAYPDWQARAREEVLHICGTNIPTAEMLRSMKVLTMVIQETLRMYPPVAYVVREALQDINLKGINIPKGINIQVPIPLMHQNQELWDLESHKFKPDRFANGITRACKIPQAYMPFGVGTRTCAGQNFAMAELKTILSLILYKFKLSLSPSYHHSPVFRLVIQPQHGVTVLLDKL</sequence>
<dbReference type="EMBL" id="BKCP01006516">
    <property type="protein sequence ID" value="GER43225.1"/>
    <property type="molecule type" value="Genomic_DNA"/>
</dbReference>
<comment type="caution">
    <text evidence="13">The sequence shown here is derived from an EMBL/GenBank/DDBJ whole genome shotgun (WGS) entry which is preliminary data.</text>
</comment>
<evidence type="ECO:0000256" key="4">
    <source>
        <dbReference type="ARBA" id="ARBA00022692"/>
    </source>
</evidence>
<dbReference type="Proteomes" id="UP000325081">
    <property type="component" value="Unassembled WGS sequence"/>
</dbReference>
<comment type="similarity">
    <text evidence="2 12">Belongs to the cytochrome P450 family.</text>
</comment>
<evidence type="ECO:0000256" key="11">
    <source>
        <dbReference type="PIRSR" id="PIRSR602401-1"/>
    </source>
</evidence>
<keyword evidence="6" id="KW-1133">Transmembrane helix</keyword>
<keyword evidence="14" id="KW-1185">Reference proteome</keyword>
<keyword evidence="9 12" id="KW-0503">Monooxygenase</keyword>
<evidence type="ECO:0000256" key="12">
    <source>
        <dbReference type="RuleBase" id="RU000461"/>
    </source>
</evidence>
<keyword evidence="3 11" id="KW-0349">Heme</keyword>
<comment type="cofactor">
    <cofactor evidence="11">
        <name>heme</name>
        <dbReference type="ChEBI" id="CHEBI:30413"/>
    </cofactor>
</comment>
<dbReference type="OrthoDB" id="1470350at2759"/>
<evidence type="ECO:0000256" key="8">
    <source>
        <dbReference type="ARBA" id="ARBA00023004"/>
    </source>
</evidence>
<comment type="subcellular location">
    <subcellularLocation>
        <location evidence="1">Membrane</location>
        <topology evidence="1">Single-pass membrane protein</topology>
    </subcellularLocation>
</comment>
<dbReference type="InterPro" id="IPR001128">
    <property type="entry name" value="Cyt_P450"/>
</dbReference>
<dbReference type="SUPFAM" id="SSF48264">
    <property type="entry name" value="Cytochrome P450"/>
    <property type="match status" value="1"/>
</dbReference>
<gene>
    <name evidence="13" type="ORF">STAS_20055</name>
</gene>
<proteinExistence type="inferred from homology"/>
<reference evidence="14" key="1">
    <citation type="journal article" date="2019" name="Curr. Biol.">
        <title>Genome Sequence of Striga asiatica Provides Insight into the Evolution of Plant Parasitism.</title>
        <authorList>
            <person name="Yoshida S."/>
            <person name="Kim S."/>
            <person name="Wafula E.K."/>
            <person name="Tanskanen J."/>
            <person name="Kim Y.M."/>
            <person name="Honaas L."/>
            <person name="Yang Z."/>
            <person name="Spallek T."/>
            <person name="Conn C.E."/>
            <person name="Ichihashi Y."/>
            <person name="Cheong K."/>
            <person name="Cui S."/>
            <person name="Der J.P."/>
            <person name="Gundlach H."/>
            <person name="Jiao Y."/>
            <person name="Hori C."/>
            <person name="Ishida J.K."/>
            <person name="Kasahara H."/>
            <person name="Kiba T."/>
            <person name="Kim M.S."/>
            <person name="Koo N."/>
            <person name="Laohavisit A."/>
            <person name="Lee Y.H."/>
            <person name="Lumba S."/>
            <person name="McCourt P."/>
            <person name="Mortimer J.C."/>
            <person name="Mutuku J.M."/>
            <person name="Nomura T."/>
            <person name="Sasaki-Sekimoto Y."/>
            <person name="Seto Y."/>
            <person name="Wang Y."/>
            <person name="Wakatake T."/>
            <person name="Sakakibara H."/>
            <person name="Demura T."/>
            <person name="Yamaguchi S."/>
            <person name="Yoneyama K."/>
            <person name="Manabe R.I."/>
            <person name="Nelson D.C."/>
            <person name="Schulman A.H."/>
            <person name="Timko M.P."/>
            <person name="dePamphilis C.W."/>
            <person name="Choi D."/>
            <person name="Shirasu K."/>
        </authorList>
    </citation>
    <scope>NUCLEOTIDE SEQUENCE [LARGE SCALE GENOMIC DNA]</scope>
    <source>
        <strain evidence="14">cv. UVA1</strain>
    </source>
</reference>
<organism evidence="13 14">
    <name type="scientific">Striga asiatica</name>
    <name type="common">Asiatic witchweed</name>
    <name type="synonym">Buchnera asiatica</name>
    <dbReference type="NCBI Taxonomy" id="4170"/>
    <lineage>
        <taxon>Eukaryota</taxon>
        <taxon>Viridiplantae</taxon>
        <taxon>Streptophyta</taxon>
        <taxon>Embryophyta</taxon>
        <taxon>Tracheophyta</taxon>
        <taxon>Spermatophyta</taxon>
        <taxon>Magnoliopsida</taxon>
        <taxon>eudicotyledons</taxon>
        <taxon>Gunneridae</taxon>
        <taxon>Pentapetalae</taxon>
        <taxon>asterids</taxon>
        <taxon>lamiids</taxon>
        <taxon>Lamiales</taxon>
        <taxon>Orobanchaceae</taxon>
        <taxon>Buchnereae</taxon>
        <taxon>Striga</taxon>
    </lineage>
</organism>
<name>A0A5A7QD57_STRAF</name>
<dbReference type="GO" id="GO:0016020">
    <property type="term" value="C:membrane"/>
    <property type="evidence" value="ECO:0007669"/>
    <property type="project" value="UniProtKB-SubCell"/>
</dbReference>
<dbReference type="PANTHER" id="PTHR24282:SF260">
    <property type="entry name" value="CYTOCHROME P450 714C2-LIKE"/>
    <property type="match status" value="1"/>
</dbReference>
<dbReference type="PRINTS" id="PR00385">
    <property type="entry name" value="P450"/>
</dbReference>
<feature type="binding site" description="axial binding residue" evidence="11">
    <location>
        <position position="472"/>
    </location>
    <ligand>
        <name>heme</name>
        <dbReference type="ChEBI" id="CHEBI:30413"/>
    </ligand>
    <ligandPart>
        <name>Fe</name>
        <dbReference type="ChEBI" id="CHEBI:18248"/>
    </ligandPart>
</feature>
<dbReference type="PROSITE" id="PS00086">
    <property type="entry name" value="CYTOCHROME_P450"/>
    <property type="match status" value="1"/>
</dbReference>
<dbReference type="GO" id="GO:0004497">
    <property type="term" value="F:monooxygenase activity"/>
    <property type="evidence" value="ECO:0007669"/>
    <property type="project" value="UniProtKB-KW"/>
</dbReference>
<dbReference type="InterPro" id="IPR050665">
    <property type="entry name" value="Cytochrome_P450_Monooxygen"/>
</dbReference>